<dbReference type="InterPro" id="IPR000515">
    <property type="entry name" value="MetI-like"/>
</dbReference>
<keyword evidence="3" id="KW-1003">Cell membrane</keyword>
<evidence type="ECO:0000313" key="9">
    <source>
        <dbReference type="EMBL" id="SMB85100.1"/>
    </source>
</evidence>
<feature type="transmembrane region" description="Helical" evidence="7">
    <location>
        <begin position="142"/>
        <end position="163"/>
    </location>
</feature>
<comment type="subcellular location">
    <subcellularLocation>
        <location evidence="1 7">Cell membrane</location>
        <topology evidence="1 7">Multi-pass membrane protein</topology>
    </subcellularLocation>
</comment>
<dbReference type="PANTHER" id="PTHR43744">
    <property type="entry name" value="ABC TRANSPORTER PERMEASE PROTEIN MG189-RELATED-RELATED"/>
    <property type="match status" value="1"/>
</dbReference>
<evidence type="ECO:0000256" key="5">
    <source>
        <dbReference type="ARBA" id="ARBA00022989"/>
    </source>
</evidence>
<dbReference type="CDD" id="cd06261">
    <property type="entry name" value="TM_PBP2"/>
    <property type="match status" value="1"/>
</dbReference>
<keyword evidence="4 7" id="KW-0812">Transmembrane</keyword>
<gene>
    <name evidence="9" type="ORF">SAMN00790413_03264</name>
</gene>
<comment type="similarity">
    <text evidence="7">Belongs to the binding-protein-dependent transport system permease family.</text>
</comment>
<feature type="transmembrane region" description="Helical" evidence="7">
    <location>
        <begin position="109"/>
        <end position="130"/>
    </location>
</feature>
<proteinExistence type="inferred from homology"/>
<feature type="transmembrane region" description="Helical" evidence="7">
    <location>
        <begin position="184"/>
        <end position="206"/>
    </location>
</feature>
<dbReference type="EMBL" id="FWWU01000008">
    <property type="protein sequence ID" value="SMB85100.1"/>
    <property type="molecule type" value="Genomic_DNA"/>
</dbReference>
<dbReference type="InterPro" id="IPR035906">
    <property type="entry name" value="MetI-like_sf"/>
</dbReference>
<dbReference type="GO" id="GO:0055085">
    <property type="term" value="P:transmembrane transport"/>
    <property type="evidence" value="ECO:0007669"/>
    <property type="project" value="InterPro"/>
</dbReference>
<keyword evidence="5 7" id="KW-1133">Transmembrane helix</keyword>
<evidence type="ECO:0000256" key="3">
    <source>
        <dbReference type="ARBA" id="ARBA00022475"/>
    </source>
</evidence>
<protein>
    <submittedName>
        <fullName evidence="9">Multiple sugar transport system permease protein</fullName>
    </submittedName>
</protein>
<dbReference type="RefSeq" id="WP_084047186.1">
    <property type="nucleotide sequence ID" value="NZ_FWWU01000008.1"/>
</dbReference>
<dbReference type="SUPFAM" id="SSF161098">
    <property type="entry name" value="MetI-like"/>
    <property type="match status" value="1"/>
</dbReference>
<dbReference type="Pfam" id="PF00528">
    <property type="entry name" value="BPD_transp_1"/>
    <property type="match status" value="1"/>
</dbReference>
<dbReference type="STRING" id="695939.SAMN00790413_03264"/>
<organism evidence="9 10">
    <name type="scientific">Deinococcus hopiensis KR-140</name>
    <dbReference type="NCBI Taxonomy" id="695939"/>
    <lineage>
        <taxon>Bacteria</taxon>
        <taxon>Thermotogati</taxon>
        <taxon>Deinococcota</taxon>
        <taxon>Deinococci</taxon>
        <taxon>Deinococcales</taxon>
        <taxon>Deinococcaceae</taxon>
        <taxon>Deinococcus</taxon>
    </lineage>
</organism>
<keyword evidence="2 7" id="KW-0813">Transport</keyword>
<dbReference type="AlphaFoldDB" id="A0A1W1UVM6"/>
<feature type="transmembrane region" description="Helical" evidence="7">
    <location>
        <begin position="241"/>
        <end position="263"/>
    </location>
</feature>
<feature type="transmembrane region" description="Helical" evidence="7">
    <location>
        <begin position="73"/>
        <end position="102"/>
    </location>
</feature>
<keyword evidence="6 7" id="KW-0472">Membrane</keyword>
<keyword evidence="10" id="KW-1185">Reference proteome</keyword>
<evidence type="ECO:0000256" key="2">
    <source>
        <dbReference type="ARBA" id="ARBA00022448"/>
    </source>
</evidence>
<dbReference type="PANTHER" id="PTHR43744:SF12">
    <property type="entry name" value="ABC TRANSPORTER PERMEASE PROTEIN MG189-RELATED"/>
    <property type="match status" value="1"/>
</dbReference>
<feature type="domain" description="ABC transmembrane type-1" evidence="8">
    <location>
        <begin position="74"/>
        <end position="263"/>
    </location>
</feature>
<dbReference type="GO" id="GO:0005886">
    <property type="term" value="C:plasma membrane"/>
    <property type="evidence" value="ECO:0007669"/>
    <property type="project" value="UniProtKB-SubCell"/>
</dbReference>
<sequence>MSLISRVIRLLLGVLLTVLVLGPLMMMLSVSLNPDEAAINSTLGTSKAFFPTVFSFQNYREVIDDPYQPFLRYLFNTLLVTICTVGLGVVVNSAAAFALAWGYGAYRKLYLAVIIAIFVIPGEGLLIPLILMVSRLGWLDSYQVQIVPFIASAFSIFLFYQFFSKIPAELIEAARIDGAHLPTIFFRIGLPLSKPVIATTAILGFLDVWNSYLWPSMVTRGVEFRPLSVAMAAFFSNQQSYWGNVSAFAVLMALPVIIVFLVFQRWFVASVVGSGVKG</sequence>
<dbReference type="Gene3D" id="1.10.3720.10">
    <property type="entry name" value="MetI-like"/>
    <property type="match status" value="1"/>
</dbReference>
<name>A0A1W1UVM6_9DEIO</name>
<keyword evidence="9" id="KW-0762">Sugar transport</keyword>
<dbReference type="OrthoDB" id="9771544at2"/>
<evidence type="ECO:0000256" key="6">
    <source>
        <dbReference type="ARBA" id="ARBA00023136"/>
    </source>
</evidence>
<evidence type="ECO:0000259" key="8">
    <source>
        <dbReference type="PROSITE" id="PS50928"/>
    </source>
</evidence>
<dbReference type="Proteomes" id="UP000192582">
    <property type="component" value="Unassembled WGS sequence"/>
</dbReference>
<dbReference type="PROSITE" id="PS50928">
    <property type="entry name" value="ABC_TM1"/>
    <property type="match status" value="1"/>
</dbReference>
<evidence type="ECO:0000256" key="4">
    <source>
        <dbReference type="ARBA" id="ARBA00022692"/>
    </source>
</evidence>
<accession>A0A1W1UVM6</accession>
<evidence type="ECO:0000256" key="7">
    <source>
        <dbReference type="RuleBase" id="RU363032"/>
    </source>
</evidence>
<evidence type="ECO:0000313" key="10">
    <source>
        <dbReference type="Proteomes" id="UP000192582"/>
    </source>
</evidence>
<reference evidence="9 10" key="1">
    <citation type="submission" date="2017-04" db="EMBL/GenBank/DDBJ databases">
        <authorList>
            <person name="Afonso C.L."/>
            <person name="Miller P.J."/>
            <person name="Scott M.A."/>
            <person name="Spackman E."/>
            <person name="Goraichik I."/>
            <person name="Dimitrov K.M."/>
            <person name="Suarez D.L."/>
            <person name="Swayne D.E."/>
        </authorList>
    </citation>
    <scope>NUCLEOTIDE SEQUENCE [LARGE SCALE GENOMIC DNA]</scope>
    <source>
        <strain evidence="9 10">KR-140</strain>
    </source>
</reference>
<evidence type="ECO:0000256" key="1">
    <source>
        <dbReference type="ARBA" id="ARBA00004651"/>
    </source>
</evidence>